<dbReference type="Pfam" id="PF03692">
    <property type="entry name" value="CxxCxxCC"/>
    <property type="match status" value="1"/>
</dbReference>
<gene>
    <name evidence="1" type="ORF">H8E80_00345</name>
</gene>
<sequence length="129" mass="14846">MKQPDIFKCEKCGDCCKGYGGTFVTVKDIEAIAAYIKTDKENFVEDYCCMSGSRPVLAQKKDGYCIFWDKLCTIHPVKPKMCKQWPFIKNVLIDVNNWQIMAGVCPGMRIDVHDDIIRECVRKKLLENQ</sequence>
<dbReference type="AlphaFoldDB" id="A0A8J6N2V2"/>
<protein>
    <submittedName>
        <fullName evidence="1">YkgJ family cysteine cluster protein</fullName>
    </submittedName>
</protein>
<name>A0A8J6N2V2_9BACT</name>
<comment type="caution">
    <text evidence="1">The sequence shown here is derived from an EMBL/GenBank/DDBJ whole genome shotgun (WGS) entry which is preliminary data.</text>
</comment>
<proteinExistence type="predicted"/>
<evidence type="ECO:0000313" key="2">
    <source>
        <dbReference type="Proteomes" id="UP000603545"/>
    </source>
</evidence>
<dbReference type="EMBL" id="JACNLL010000008">
    <property type="protein sequence ID" value="MBC8198485.1"/>
    <property type="molecule type" value="Genomic_DNA"/>
</dbReference>
<organism evidence="1 2">
    <name type="scientific">Candidatus Desulfaltia bathyphila</name>
    <dbReference type="NCBI Taxonomy" id="2841697"/>
    <lineage>
        <taxon>Bacteria</taxon>
        <taxon>Pseudomonadati</taxon>
        <taxon>Thermodesulfobacteriota</taxon>
        <taxon>Desulfobacteria</taxon>
        <taxon>Desulfobacterales</taxon>
        <taxon>Desulfobacterales incertae sedis</taxon>
        <taxon>Candidatus Desulfaltia</taxon>
    </lineage>
</organism>
<accession>A0A8J6N2V2</accession>
<dbReference type="InterPro" id="IPR005358">
    <property type="entry name" value="Puta_zinc/iron-chelating_dom"/>
</dbReference>
<dbReference type="Proteomes" id="UP000603545">
    <property type="component" value="Unassembled WGS sequence"/>
</dbReference>
<evidence type="ECO:0000313" key="1">
    <source>
        <dbReference type="EMBL" id="MBC8198485.1"/>
    </source>
</evidence>
<dbReference type="PANTHER" id="PTHR35866:SF1">
    <property type="entry name" value="YKGJ FAMILY CYSTEINE CLUSTER PROTEIN"/>
    <property type="match status" value="1"/>
</dbReference>
<dbReference type="PANTHER" id="PTHR35866">
    <property type="entry name" value="PUTATIVE-RELATED"/>
    <property type="match status" value="1"/>
</dbReference>
<reference evidence="1 2" key="1">
    <citation type="submission" date="2020-08" db="EMBL/GenBank/DDBJ databases">
        <title>Bridging the membrane lipid divide: bacteria of the FCB group superphylum have the potential to synthesize archaeal ether lipids.</title>
        <authorList>
            <person name="Villanueva L."/>
            <person name="Von Meijenfeldt F.A.B."/>
            <person name="Westbye A.B."/>
            <person name="Yadav S."/>
            <person name="Hopmans E.C."/>
            <person name="Dutilh B.E."/>
            <person name="Sinninghe Damste J.S."/>
        </authorList>
    </citation>
    <scope>NUCLEOTIDE SEQUENCE [LARGE SCALE GENOMIC DNA]</scope>
    <source>
        <strain evidence="1">NIOZ-UU82</strain>
    </source>
</reference>